<organism evidence="1">
    <name type="scientific">Plasmodium chabaudi chabaudi</name>
    <dbReference type="NCBI Taxonomy" id="31271"/>
    <lineage>
        <taxon>Eukaryota</taxon>
        <taxon>Sar</taxon>
        <taxon>Alveolata</taxon>
        <taxon>Apicomplexa</taxon>
        <taxon>Aconoidasida</taxon>
        <taxon>Haemosporida</taxon>
        <taxon>Plasmodiidae</taxon>
        <taxon>Plasmodium</taxon>
        <taxon>Plasmodium (Vinckeia)</taxon>
    </lineage>
</organism>
<dbReference type="Proteomes" id="UP000507163">
    <property type="component" value="Unassembled WGS sequence"/>
</dbReference>
<sequence length="88" mass="10557">DLLKKQNNIKVENTLYQVHKPLNKGITKENVIQDYKHFINTDTKQNEIKEINKIRDSYDQTNNNSSNKKEIIIEIFIKDKEKRIKDKK</sequence>
<feature type="non-terminal residue" evidence="1">
    <location>
        <position position="1"/>
    </location>
</feature>
<gene>
    <name evidence="1" type="ORF">PCHAJ_000504600</name>
</gene>
<dbReference type="EMBL" id="FMIL01000178">
    <property type="protein sequence ID" value="SCL86394.1"/>
    <property type="molecule type" value="Genomic_DNA"/>
</dbReference>
<reference evidence="1" key="1">
    <citation type="submission" date="2016-08" db="EMBL/GenBank/DDBJ databases">
        <authorList>
            <consortium name="Pathogen Informatics"/>
        </authorList>
    </citation>
    <scope>NUCLEOTIDE SEQUENCE</scope>
    <source>
        <strain evidence="1">AJ</strain>
    </source>
</reference>
<accession>A0A1C6WG53</accession>
<name>A0A1C6WG53_PLACU</name>
<evidence type="ECO:0000313" key="1">
    <source>
        <dbReference type="EMBL" id="SCL86394.1"/>
    </source>
</evidence>
<dbReference type="AlphaFoldDB" id="A0A1C6WG53"/>
<protein>
    <submittedName>
        <fullName evidence="1">Uncharacterized protein</fullName>
    </submittedName>
</protein>
<proteinExistence type="predicted"/>